<dbReference type="PANTHER" id="PTHR43245">
    <property type="entry name" value="BIFUNCTIONAL POLYMYXIN RESISTANCE PROTEIN ARNA"/>
    <property type="match status" value="1"/>
</dbReference>
<organism evidence="2 3">
    <name type="scientific">Streptomyces canarius</name>
    <dbReference type="NCBI Taxonomy" id="285453"/>
    <lineage>
        <taxon>Bacteria</taxon>
        <taxon>Bacillati</taxon>
        <taxon>Actinomycetota</taxon>
        <taxon>Actinomycetes</taxon>
        <taxon>Kitasatosporales</taxon>
        <taxon>Streptomycetaceae</taxon>
        <taxon>Streptomyces</taxon>
    </lineage>
</organism>
<gene>
    <name evidence="2" type="ORF">GCM10010345_12460</name>
</gene>
<proteinExistence type="predicted"/>
<protein>
    <recommendedName>
        <fullName evidence="1">NAD-dependent epimerase/dehydratase domain-containing protein</fullName>
    </recommendedName>
</protein>
<sequence length="637" mass="68247">MNAVVLTGAVMTHPRRRAAAEAIAAKDPRGRVRVVTDPDPSGPPTALRTANPSWSCVGADATHHVVFQDDVLIAEDFFPCAEKVAAAVPGEAVAFYEGWEGRNSGVVRLGALTGAQWAYAIDEHVPSLALMLPADAARGYERFAAEHGNGWPYDVVIQRYLKALDIPVRLAVPSTVDHDDVPSIAGNSTHGWRRATFFTDRAAFSPDDNSACAAFSLVPFYQYGESKCAVRQEDRWEYLDTDRYLRRIGLLDRCEDGLAAADRPDLPDTVCRQVWLTAFATGVALAGLTDRDPEPAVAAAVMESLGPGGLCEEYTGAELVPMIPLVRDLALAALDAGRAAHRATAGTPRPAPAPGVVVTGGDPAFGAQLARLLTDAGRTAVHAERLDPAAHAVPGAPDAVIHLGTPHDTGYPLADLLADAEKLGARRLVHASSAAVYRGGAAEDRGEDSLRERPGDAEARLWWDAEEQCRAWGRQTGTPVQIVRFAEPVGPHAPLDGVLADWMLRAWTRRPMTLVEGRRHQIVDYRDMADALAALLARPAGPEVCNVASAGYDETAFAELVTETARRTPWERADAPGPHTPLMSTALITAETGWRPAAPVDNGARAQAQWLACDTHDDLVGLWRTPDPGDDTGVRRA</sequence>
<dbReference type="Pfam" id="PF01370">
    <property type="entry name" value="Epimerase"/>
    <property type="match status" value="1"/>
</dbReference>
<evidence type="ECO:0000259" key="1">
    <source>
        <dbReference type="Pfam" id="PF01370"/>
    </source>
</evidence>
<dbReference type="SUPFAM" id="SSF51735">
    <property type="entry name" value="NAD(P)-binding Rossmann-fold domains"/>
    <property type="match status" value="1"/>
</dbReference>
<name>A0ABQ3CFX2_9ACTN</name>
<comment type="caution">
    <text evidence="2">The sequence shown here is derived from an EMBL/GenBank/DDBJ whole genome shotgun (WGS) entry which is preliminary data.</text>
</comment>
<dbReference type="InterPro" id="IPR001509">
    <property type="entry name" value="Epimerase_deHydtase"/>
</dbReference>
<reference evidence="3" key="1">
    <citation type="journal article" date="2019" name="Int. J. Syst. Evol. Microbiol.">
        <title>The Global Catalogue of Microorganisms (GCM) 10K type strain sequencing project: providing services to taxonomists for standard genome sequencing and annotation.</title>
        <authorList>
            <consortium name="The Broad Institute Genomics Platform"/>
            <consortium name="The Broad Institute Genome Sequencing Center for Infectious Disease"/>
            <person name="Wu L."/>
            <person name="Ma J."/>
        </authorList>
    </citation>
    <scope>NUCLEOTIDE SEQUENCE [LARGE SCALE GENOMIC DNA]</scope>
    <source>
        <strain evidence="3">JCM 4733</strain>
    </source>
</reference>
<keyword evidence="3" id="KW-1185">Reference proteome</keyword>
<feature type="domain" description="NAD-dependent epimerase/dehydratase" evidence="1">
    <location>
        <begin position="415"/>
        <end position="548"/>
    </location>
</feature>
<dbReference type="Gene3D" id="3.40.50.720">
    <property type="entry name" value="NAD(P)-binding Rossmann-like Domain"/>
    <property type="match status" value="1"/>
</dbReference>
<dbReference type="InterPro" id="IPR050177">
    <property type="entry name" value="Lipid_A_modif_metabolic_enz"/>
</dbReference>
<dbReference type="InterPro" id="IPR036291">
    <property type="entry name" value="NAD(P)-bd_dom_sf"/>
</dbReference>
<evidence type="ECO:0000313" key="3">
    <source>
        <dbReference type="Proteomes" id="UP000653644"/>
    </source>
</evidence>
<evidence type="ECO:0000313" key="2">
    <source>
        <dbReference type="EMBL" id="GHA09447.1"/>
    </source>
</evidence>
<dbReference type="Proteomes" id="UP000653644">
    <property type="component" value="Unassembled WGS sequence"/>
</dbReference>
<accession>A0ABQ3CFX2</accession>
<dbReference type="EMBL" id="BMVN01000003">
    <property type="protein sequence ID" value="GHA09447.1"/>
    <property type="molecule type" value="Genomic_DNA"/>
</dbReference>